<evidence type="ECO:0000259" key="14">
    <source>
        <dbReference type="SMART" id="SM00563"/>
    </source>
</evidence>
<keyword evidence="5 15" id="KW-0808">Transferase</keyword>
<dbReference type="OMA" id="FLYHKSE"/>
<keyword evidence="8" id="KW-0443">Lipid metabolism</keyword>
<dbReference type="InterPro" id="IPR045252">
    <property type="entry name" value="LPCAT1-like"/>
</dbReference>
<dbReference type="Proteomes" id="UP000036987">
    <property type="component" value="Unassembled WGS sequence"/>
</dbReference>
<keyword evidence="12 15" id="KW-0012">Acyltransferase</keyword>
<comment type="caution">
    <text evidence="15">The sequence shown here is derived from an EMBL/GenBank/DDBJ whole genome shotgun (WGS) entry which is preliminary data.</text>
</comment>
<evidence type="ECO:0000256" key="8">
    <source>
        <dbReference type="ARBA" id="ARBA00023098"/>
    </source>
</evidence>
<evidence type="ECO:0000256" key="2">
    <source>
        <dbReference type="ARBA" id="ARBA00005074"/>
    </source>
</evidence>
<dbReference type="Gene3D" id="1.10.238.10">
    <property type="entry name" value="EF-hand"/>
    <property type="match status" value="1"/>
</dbReference>
<evidence type="ECO:0000256" key="10">
    <source>
        <dbReference type="ARBA" id="ARBA00023209"/>
    </source>
</evidence>
<dbReference type="STRING" id="29655.A0A0K9PHR0"/>
<comment type="similarity">
    <text evidence="3">Belongs to the 1-acyl-sn-glycerol-3-phosphate acyltransferase family.</text>
</comment>
<dbReference type="EMBL" id="LFYR01000889">
    <property type="protein sequence ID" value="KMZ67772.1"/>
    <property type="molecule type" value="Genomic_DNA"/>
</dbReference>
<keyword evidence="6 13" id="KW-0812">Transmembrane</keyword>
<evidence type="ECO:0000256" key="5">
    <source>
        <dbReference type="ARBA" id="ARBA00022679"/>
    </source>
</evidence>
<comment type="subcellular location">
    <subcellularLocation>
        <location evidence="1">Membrane</location>
    </subcellularLocation>
</comment>
<evidence type="ECO:0000256" key="6">
    <source>
        <dbReference type="ARBA" id="ARBA00022692"/>
    </source>
</evidence>
<dbReference type="PANTHER" id="PTHR23063:SF52">
    <property type="entry name" value="LYSOPHOSPHATIDYLCHOLINE ACYLTRANSFERASE"/>
    <property type="match status" value="1"/>
</dbReference>
<feature type="domain" description="Phospholipid/glycerol acyltransferase" evidence="14">
    <location>
        <begin position="166"/>
        <end position="276"/>
    </location>
</feature>
<dbReference type="SUPFAM" id="SSF69593">
    <property type="entry name" value="Glycerol-3-phosphate (1)-acyltransferase"/>
    <property type="match status" value="1"/>
</dbReference>
<evidence type="ECO:0000256" key="7">
    <source>
        <dbReference type="ARBA" id="ARBA00022989"/>
    </source>
</evidence>
<gene>
    <name evidence="15" type="ORF">ZOSMA_25G01630</name>
</gene>
<dbReference type="GO" id="GO:0008374">
    <property type="term" value="F:O-acyltransferase activity"/>
    <property type="evidence" value="ECO:0007669"/>
    <property type="project" value="InterPro"/>
</dbReference>
<dbReference type="PANTHER" id="PTHR23063">
    <property type="entry name" value="PHOSPHOLIPID ACYLTRANSFERASE"/>
    <property type="match status" value="1"/>
</dbReference>
<evidence type="ECO:0000256" key="4">
    <source>
        <dbReference type="ARBA" id="ARBA00022516"/>
    </source>
</evidence>
<dbReference type="Pfam" id="PF01553">
    <property type="entry name" value="Acyltransferase"/>
    <property type="match status" value="1"/>
</dbReference>
<evidence type="ECO:0000256" key="11">
    <source>
        <dbReference type="ARBA" id="ARBA00023264"/>
    </source>
</evidence>
<feature type="transmembrane region" description="Helical" evidence="13">
    <location>
        <begin position="84"/>
        <end position="112"/>
    </location>
</feature>
<dbReference type="InterPro" id="IPR002123">
    <property type="entry name" value="Plipid/glycerol_acylTrfase"/>
</dbReference>
<protein>
    <submittedName>
        <fullName evidence="15">Lysophospholipid acyltransferase</fullName>
    </submittedName>
</protein>
<keyword evidence="7 13" id="KW-1133">Transmembrane helix</keyword>
<dbReference type="UniPathway" id="UPA00085"/>
<dbReference type="SMART" id="SM00563">
    <property type="entry name" value="PlsC"/>
    <property type="match status" value="1"/>
</dbReference>
<evidence type="ECO:0000313" key="16">
    <source>
        <dbReference type="Proteomes" id="UP000036987"/>
    </source>
</evidence>
<reference evidence="16" key="1">
    <citation type="journal article" date="2016" name="Nature">
        <title>The genome of the seagrass Zostera marina reveals angiosperm adaptation to the sea.</title>
        <authorList>
            <person name="Olsen J.L."/>
            <person name="Rouze P."/>
            <person name="Verhelst B."/>
            <person name="Lin Y.-C."/>
            <person name="Bayer T."/>
            <person name="Collen J."/>
            <person name="Dattolo E."/>
            <person name="De Paoli E."/>
            <person name="Dittami S."/>
            <person name="Maumus F."/>
            <person name="Michel G."/>
            <person name="Kersting A."/>
            <person name="Lauritano C."/>
            <person name="Lohaus R."/>
            <person name="Toepel M."/>
            <person name="Tonon T."/>
            <person name="Vanneste K."/>
            <person name="Amirebrahimi M."/>
            <person name="Brakel J."/>
            <person name="Bostroem C."/>
            <person name="Chovatia M."/>
            <person name="Grimwood J."/>
            <person name="Jenkins J.W."/>
            <person name="Jueterbock A."/>
            <person name="Mraz A."/>
            <person name="Stam W.T."/>
            <person name="Tice H."/>
            <person name="Bornberg-Bauer E."/>
            <person name="Green P.J."/>
            <person name="Pearson G.A."/>
            <person name="Procaccini G."/>
            <person name="Duarte C.M."/>
            <person name="Schmutz J."/>
            <person name="Reusch T.B.H."/>
            <person name="Van de Peer Y."/>
        </authorList>
    </citation>
    <scope>NUCLEOTIDE SEQUENCE [LARGE SCALE GENOMIC DNA]</scope>
    <source>
        <strain evidence="16">cv. Finnish</strain>
    </source>
</reference>
<keyword evidence="4" id="KW-0444">Lipid biosynthesis</keyword>
<keyword evidence="11" id="KW-1208">Phospholipid metabolism</keyword>
<dbReference type="SUPFAM" id="SSF47473">
    <property type="entry name" value="EF-hand"/>
    <property type="match status" value="1"/>
</dbReference>
<keyword evidence="9 13" id="KW-0472">Membrane</keyword>
<evidence type="ECO:0000256" key="1">
    <source>
        <dbReference type="ARBA" id="ARBA00004370"/>
    </source>
</evidence>
<evidence type="ECO:0000256" key="13">
    <source>
        <dbReference type="SAM" id="Phobius"/>
    </source>
</evidence>
<dbReference type="InterPro" id="IPR011992">
    <property type="entry name" value="EF-hand-dom_pair"/>
</dbReference>
<keyword evidence="16" id="KW-1185">Reference proteome</keyword>
<evidence type="ECO:0000256" key="12">
    <source>
        <dbReference type="ARBA" id="ARBA00023315"/>
    </source>
</evidence>
<accession>A0A0K9PHR0</accession>
<evidence type="ECO:0000256" key="9">
    <source>
        <dbReference type="ARBA" id="ARBA00023136"/>
    </source>
</evidence>
<dbReference type="AlphaFoldDB" id="A0A0K9PHR0"/>
<name>A0A0K9PHR0_ZOSMR</name>
<dbReference type="OrthoDB" id="272512at2759"/>
<comment type="pathway">
    <text evidence="2">Lipid metabolism; phospholipid metabolism.</text>
</comment>
<organism evidence="15 16">
    <name type="scientific">Zostera marina</name>
    <name type="common">Eelgrass</name>
    <dbReference type="NCBI Taxonomy" id="29655"/>
    <lineage>
        <taxon>Eukaryota</taxon>
        <taxon>Viridiplantae</taxon>
        <taxon>Streptophyta</taxon>
        <taxon>Embryophyta</taxon>
        <taxon>Tracheophyta</taxon>
        <taxon>Spermatophyta</taxon>
        <taxon>Magnoliopsida</taxon>
        <taxon>Liliopsida</taxon>
        <taxon>Zosteraceae</taxon>
        <taxon>Zostera</taxon>
    </lineage>
</organism>
<proteinExistence type="inferred from homology"/>
<keyword evidence="10" id="KW-0594">Phospholipid biosynthesis</keyword>
<dbReference type="GO" id="GO:0008654">
    <property type="term" value="P:phospholipid biosynthetic process"/>
    <property type="evidence" value="ECO:0007669"/>
    <property type="project" value="UniProtKB-KW"/>
</dbReference>
<dbReference type="GO" id="GO:0016020">
    <property type="term" value="C:membrane"/>
    <property type="evidence" value="ECO:0007669"/>
    <property type="project" value="UniProtKB-SubCell"/>
</dbReference>
<evidence type="ECO:0000313" key="15">
    <source>
        <dbReference type="EMBL" id="KMZ67772.1"/>
    </source>
</evidence>
<sequence>MSIPNSSVENGLIESLLPSTSADFVVNVDIGESGPAVRSNPSDQDGSDLNPYEFMGATGFTLPPPCPIDPFMNRTESITGMYEWIKIIVCLPLALVRLAMFGVAIVVGFLATKLALQGWKDKTNPMPRWRSRIMWITRICARCILFSFGYHWIRRKGRPVSRETAPVVVSNHVSYIEPIFYFYELFPTMVSSESHDSIPFVGTIIRAMQVIYVDRFSAASRKYAVSEIKRKASSDQFPRVLLFPEGTTTNGRSLISFQLGAFIPGLPIQPVVVRYPHVHFDQSWGNISLLKLMFRMFTQFHNFMEVEYLPVVSLSQTKRDDPKCFAEKISFVMASALNVVQTSHSYGDMMLFTKALELTKGKSSDYMIEMARVQNTYSISTLEALEFLDKFLAMKPDPDGLVKFRGFLSTFNFRTNAIAAKIFDFIDIEKKGSITFRQYLLGSVHILNQPTFRTKCEAAFNAYCNIFSNDDPRCQSVKHLYMFNNNEHAMMSRDDFMAFMKKNPLLITFFCTH</sequence>
<evidence type="ECO:0000256" key="3">
    <source>
        <dbReference type="ARBA" id="ARBA00008655"/>
    </source>
</evidence>
<dbReference type="CDD" id="cd07991">
    <property type="entry name" value="LPLAT_LPCAT1-like"/>
    <property type="match status" value="1"/>
</dbReference>